<protein>
    <recommendedName>
        <fullName evidence="3">HIT-type domain-containing protein</fullName>
    </recommendedName>
</protein>
<dbReference type="OrthoDB" id="18412at2759"/>
<feature type="compositionally biased region" description="Low complexity" evidence="2">
    <location>
        <begin position="105"/>
        <end position="117"/>
    </location>
</feature>
<dbReference type="Proteomes" id="UP000297452">
    <property type="component" value="Unassembled WGS sequence"/>
</dbReference>
<sequence length="245" mass="27562">MDTMEISFEGGHSSKPIDLKNQFSVSVAEAPVEIIDLTNRVPMEKPSVNTKLCNLCNENNYKYNCRYCDVRYCSVKCLNIYKADTNDHEVEKEKLASAPPPTKAPSPISRANSAARAGTLAAANAKGPFEPLDNSKELEELFKKYPNLLLHLETVDAATLRPTGFNSHKWNQDQGWENGRKALQNARGYYGKDGEGIREYCELVLRLLGDRDEQDEEVAAEILRKEALAESIRVVRALLESEKRR</sequence>
<proteinExistence type="predicted"/>
<evidence type="ECO:0000313" key="4">
    <source>
        <dbReference type="EMBL" id="TGO48542.1"/>
    </source>
</evidence>
<evidence type="ECO:0000256" key="1">
    <source>
        <dbReference type="PROSITE-ProRule" id="PRU00453"/>
    </source>
</evidence>
<dbReference type="Gene3D" id="3.30.60.190">
    <property type="match status" value="1"/>
</dbReference>
<dbReference type="PROSITE" id="PS51083">
    <property type="entry name" value="ZF_HIT"/>
    <property type="match status" value="1"/>
</dbReference>
<evidence type="ECO:0000313" key="5">
    <source>
        <dbReference type="Proteomes" id="UP000297452"/>
    </source>
</evidence>
<evidence type="ECO:0000259" key="3">
    <source>
        <dbReference type="PROSITE" id="PS51083"/>
    </source>
</evidence>
<feature type="domain" description="HIT-type" evidence="3">
    <location>
        <begin position="53"/>
        <end position="88"/>
    </location>
</feature>
<keyword evidence="1" id="KW-0479">Metal-binding</keyword>
<dbReference type="GO" id="GO:0008270">
    <property type="term" value="F:zinc ion binding"/>
    <property type="evidence" value="ECO:0007669"/>
    <property type="project" value="UniProtKB-UniRule"/>
</dbReference>
<keyword evidence="5" id="KW-1185">Reference proteome</keyword>
<dbReference type="AlphaFoldDB" id="A0A4Z1HML1"/>
<comment type="caution">
    <text evidence="4">The sequence shown here is derived from an EMBL/GenBank/DDBJ whole genome shotgun (WGS) entry which is preliminary data.</text>
</comment>
<dbReference type="SUPFAM" id="SSF144232">
    <property type="entry name" value="HIT/MYND zinc finger-like"/>
    <property type="match status" value="1"/>
</dbReference>
<keyword evidence="1" id="KW-0863">Zinc-finger</keyword>
<dbReference type="Pfam" id="PF04438">
    <property type="entry name" value="zf-HIT"/>
    <property type="match status" value="1"/>
</dbReference>
<dbReference type="EMBL" id="PQXJ01000470">
    <property type="protein sequence ID" value="TGO48542.1"/>
    <property type="molecule type" value="Genomic_DNA"/>
</dbReference>
<name>A0A4Z1HML1_9HELO</name>
<keyword evidence="1" id="KW-0862">Zinc</keyword>
<dbReference type="STRING" id="278944.A0A4Z1HML1"/>
<dbReference type="InterPro" id="IPR007529">
    <property type="entry name" value="Znf_HIT"/>
</dbReference>
<gene>
    <name evidence="4" type="ORF">BOTNAR_0470g00070</name>
</gene>
<feature type="region of interest" description="Disordered" evidence="2">
    <location>
        <begin position="91"/>
        <end position="117"/>
    </location>
</feature>
<evidence type="ECO:0000256" key="2">
    <source>
        <dbReference type="SAM" id="MobiDB-lite"/>
    </source>
</evidence>
<accession>A0A4Z1HML1</accession>
<organism evidence="4 5">
    <name type="scientific">Botryotinia narcissicola</name>
    <dbReference type="NCBI Taxonomy" id="278944"/>
    <lineage>
        <taxon>Eukaryota</taxon>
        <taxon>Fungi</taxon>
        <taxon>Dikarya</taxon>
        <taxon>Ascomycota</taxon>
        <taxon>Pezizomycotina</taxon>
        <taxon>Leotiomycetes</taxon>
        <taxon>Helotiales</taxon>
        <taxon>Sclerotiniaceae</taxon>
        <taxon>Botryotinia</taxon>
    </lineage>
</organism>
<reference evidence="4 5" key="1">
    <citation type="submission" date="2017-12" db="EMBL/GenBank/DDBJ databases">
        <title>Comparative genomics of Botrytis spp.</title>
        <authorList>
            <person name="Valero-Jimenez C.A."/>
            <person name="Tapia P."/>
            <person name="Veloso J."/>
            <person name="Silva-Moreno E."/>
            <person name="Staats M."/>
            <person name="Valdes J.H."/>
            <person name="Van Kan J.A.L."/>
        </authorList>
    </citation>
    <scope>NUCLEOTIDE SEQUENCE [LARGE SCALE GENOMIC DNA]</scope>
    <source>
        <strain evidence="4 5">MUCL2120</strain>
    </source>
</reference>